<feature type="binding site" evidence="7">
    <location>
        <position position="305"/>
    </location>
    <ligand>
        <name>UDP-N-acetyl-alpha-D-glucosamine</name>
        <dbReference type="ChEBI" id="CHEBI:57705"/>
    </ligand>
</feature>
<evidence type="ECO:0000313" key="10">
    <source>
        <dbReference type="EMBL" id="REF36054.1"/>
    </source>
</evidence>
<feature type="binding site" evidence="7">
    <location>
        <position position="121"/>
    </location>
    <ligand>
        <name>1D-myo-inositol 3-phosphate</name>
        <dbReference type="ChEBI" id="CHEBI:58401"/>
    </ligand>
</feature>
<keyword evidence="11" id="KW-1185">Reference proteome</keyword>
<dbReference type="GO" id="GO:0010125">
    <property type="term" value="P:mycothiol biosynthetic process"/>
    <property type="evidence" value="ECO:0007669"/>
    <property type="project" value="UniProtKB-UniRule"/>
</dbReference>
<evidence type="ECO:0000313" key="11">
    <source>
        <dbReference type="Proteomes" id="UP000256485"/>
    </source>
</evidence>
<keyword evidence="4 7" id="KW-0479">Metal-binding</keyword>
<dbReference type="InterPro" id="IPR017814">
    <property type="entry name" value="Mycothiol_biosynthesis_MshA"/>
</dbReference>
<dbReference type="Pfam" id="PF00534">
    <property type="entry name" value="Glycos_transf_1"/>
    <property type="match status" value="1"/>
</dbReference>
<dbReference type="Pfam" id="PF13579">
    <property type="entry name" value="Glyco_trans_4_4"/>
    <property type="match status" value="1"/>
</dbReference>
<dbReference type="GO" id="GO:0000287">
    <property type="term" value="F:magnesium ion binding"/>
    <property type="evidence" value="ECO:0007669"/>
    <property type="project" value="UniProtKB-UniRule"/>
</dbReference>
<feature type="binding site" evidence="7">
    <location>
        <position position="327"/>
    </location>
    <ligand>
        <name>UDP-N-acetyl-alpha-D-glucosamine</name>
        <dbReference type="ChEBI" id="CHEBI:57705"/>
    </ligand>
</feature>
<feature type="binding site" evidence="7">
    <location>
        <position position="341"/>
    </location>
    <ligand>
        <name>Mg(2+)</name>
        <dbReference type="ChEBI" id="CHEBI:18420"/>
    </ligand>
</feature>
<feature type="binding site" evidence="7">
    <location>
        <position position="88"/>
    </location>
    <ligand>
        <name>1D-myo-inositol 3-phosphate</name>
        <dbReference type="ChEBI" id="CHEBI:58401"/>
    </ligand>
</feature>
<feature type="binding site" evidence="7">
    <location>
        <begin position="30"/>
        <end position="35"/>
    </location>
    <ligand>
        <name>1D-myo-inositol 3-phosphate</name>
        <dbReference type="ChEBI" id="CHEBI:58401"/>
    </ligand>
</feature>
<evidence type="ECO:0000256" key="6">
    <source>
        <dbReference type="ARBA" id="ARBA00048131"/>
    </source>
</evidence>
<dbReference type="PANTHER" id="PTHR45947:SF3">
    <property type="entry name" value="SULFOQUINOVOSYL TRANSFERASE SQD2"/>
    <property type="match status" value="1"/>
</dbReference>
<proteinExistence type="inferred from homology"/>
<evidence type="ECO:0000256" key="7">
    <source>
        <dbReference type="HAMAP-Rule" id="MF_01695"/>
    </source>
</evidence>
<dbReference type="PANTHER" id="PTHR45947">
    <property type="entry name" value="SULFOQUINOVOSYL TRANSFERASE SQD2"/>
    <property type="match status" value="1"/>
</dbReference>
<feature type="binding site" evidence="7">
    <location>
        <position position="335"/>
    </location>
    <ligand>
        <name>UDP-N-acetyl-alpha-D-glucosamine</name>
        <dbReference type="ChEBI" id="CHEBI:57705"/>
    </ligand>
</feature>
<dbReference type="InterPro" id="IPR050194">
    <property type="entry name" value="Glycosyltransferase_grp1"/>
</dbReference>
<dbReference type="GO" id="GO:0008375">
    <property type="term" value="F:acetylglucosaminyltransferase activity"/>
    <property type="evidence" value="ECO:0007669"/>
    <property type="project" value="UniProtKB-UniRule"/>
</dbReference>
<comment type="subunit">
    <text evidence="7">Homodimer.</text>
</comment>
<comment type="catalytic activity">
    <reaction evidence="6 7">
        <text>1D-myo-inositol 3-phosphate + UDP-N-acetyl-alpha-D-glucosamine = 1D-myo-inositol 2-acetamido-2-deoxy-alpha-D-glucopyranoside 3-phosphate + UDP + H(+)</text>
        <dbReference type="Rhea" id="RHEA:26188"/>
        <dbReference type="ChEBI" id="CHEBI:15378"/>
        <dbReference type="ChEBI" id="CHEBI:57705"/>
        <dbReference type="ChEBI" id="CHEBI:58223"/>
        <dbReference type="ChEBI" id="CHEBI:58401"/>
        <dbReference type="ChEBI" id="CHEBI:58892"/>
        <dbReference type="EC" id="2.4.1.250"/>
    </reaction>
</comment>
<dbReference type="SUPFAM" id="SSF53756">
    <property type="entry name" value="UDP-Glycosyltransferase/glycogen phosphorylase"/>
    <property type="match status" value="1"/>
</dbReference>
<feature type="binding site" evidence="7">
    <location>
        <position position="244"/>
    </location>
    <ligand>
        <name>UDP-N-acetyl-alpha-D-glucosamine</name>
        <dbReference type="ChEBI" id="CHEBI:57705"/>
    </ligand>
</feature>
<dbReference type="Proteomes" id="UP000256485">
    <property type="component" value="Unassembled WGS sequence"/>
</dbReference>
<feature type="binding site" evidence="7">
    <location>
        <position position="19"/>
    </location>
    <ligand>
        <name>1D-myo-inositol 3-phosphate</name>
        <dbReference type="ChEBI" id="CHEBI:58401"/>
    </ligand>
</feature>
<evidence type="ECO:0000256" key="2">
    <source>
        <dbReference type="ARBA" id="ARBA00022676"/>
    </source>
</evidence>
<feature type="binding site" evidence="7">
    <location>
        <position position="314"/>
    </location>
    <ligand>
        <name>Mg(2+)</name>
        <dbReference type="ChEBI" id="CHEBI:18420"/>
    </ligand>
</feature>
<sequence length="428" mass="45552">MRLPGARRYPRRVAMLSVHTSPLDQPGAGDAGGMNVYIVELARRLAARGIEVEIFTRATSSDLPPVVEAFPGVRVRHVIAGPFEGLAKEDLPAQLCAFARGVLRVEAGHERGWYDLVHSHYWLSGQVGALAKERWGVPLVHSMHTLAKVKNALLADGDAPEPRARIIGEEQVVEAADWLVANADDEARALVDLYGADPRTVVTVNPGVDLDVFRPGDQARARRAVGLPQDAVVLAFVGRLQPLKAPDVLVRAAAWLLRHQPALRTRLVVAIVGGPSGSGTVEPDGIARLAGELGVADVVRFVPPQAQRELALWYQAADLVAVPSHNESFGLVALEAQACGTPVVAAATGGLLTAVRDGESGVLVHGHDPRTWARTLDELLADPERRARLGAGGVAHARKFGWSVTAARTLDVYATALASTDRSVAASQ</sequence>
<keyword evidence="3 7" id="KW-0808">Transferase</keyword>
<keyword evidence="2 7" id="KW-0328">Glycosyltransferase</keyword>
<dbReference type="EMBL" id="QTUC01000001">
    <property type="protein sequence ID" value="REF36054.1"/>
    <property type="molecule type" value="Genomic_DNA"/>
</dbReference>
<dbReference type="Gene3D" id="3.40.50.2000">
    <property type="entry name" value="Glycogen Phosphorylase B"/>
    <property type="match status" value="2"/>
</dbReference>
<evidence type="ECO:0000256" key="4">
    <source>
        <dbReference type="ARBA" id="ARBA00022723"/>
    </source>
</evidence>
<evidence type="ECO:0000256" key="3">
    <source>
        <dbReference type="ARBA" id="ARBA00022679"/>
    </source>
</evidence>
<protein>
    <recommendedName>
        <fullName evidence="7">D-inositol-3-phosphate glycosyltransferase</fullName>
        <ecNumber evidence="7">2.4.1.250</ecNumber>
    </recommendedName>
    <alternativeName>
        <fullName evidence="7">N-acetylglucosamine-inositol-phosphate N-acetylglucosaminyltransferase</fullName>
        <shortName evidence="7">GlcNAc-Ins-P N-acetylglucosaminyltransferase</shortName>
    </alternativeName>
</protein>
<keyword evidence="5 7" id="KW-0460">Magnesium</keyword>
<feature type="binding site" evidence="7">
    <location>
        <position position="165"/>
    </location>
    <ligand>
        <name>1D-myo-inositol 3-phosphate</name>
        <dbReference type="ChEBI" id="CHEBI:58401"/>
    </ligand>
</feature>
<feature type="binding site" evidence="7">
    <location>
        <position position="33"/>
    </location>
    <ligand>
        <name>UDP-N-acetyl-alpha-D-glucosamine</name>
        <dbReference type="ChEBI" id="CHEBI:57705"/>
    </ligand>
</feature>
<accession>A0A3D9VD10</accession>
<evidence type="ECO:0000259" key="8">
    <source>
        <dbReference type="Pfam" id="PF00534"/>
    </source>
</evidence>
<dbReference type="CDD" id="cd03800">
    <property type="entry name" value="GT4_sucrose_synthase"/>
    <property type="match status" value="1"/>
</dbReference>
<name>A0A3D9VD10_THECX</name>
<feature type="binding site" evidence="7">
    <location>
        <begin position="25"/>
        <end position="26"/>
    </location>
    <ligand>
        <name>UDP-N-acetyl-alpha-D-glucosamine</name>
        <dbReference type="ChEBI" id="CHEBI:57705"/>
    </ligand>
</feature>
<comment type="caution">
    <text evidence="10">The sequence shown here is derived from an EMBL/GenBank/DDBJ whole genome shotgun (WGS) entry which is preliminary data.</text>
</comment>
<gene>
    <name evidence="7" type="primary">mshA</name>
    <name evidence="10" type="ORF">DFJ64_1452</name>
</gene>
<dbReference type="HAMAP" id="MF_01695">
    <property type="entry name" value="MshA"/>
    <property type="match status" value="1"/>
</dbReference>
<comment type="function">
    <text evidence="7">Catalyzes the transfer of a N-acetyl-glucosamine moiety to 1D-myo-inositol 3-phosphate to produce 1D-myo-inositol 2-acetamido-2-deoxy-glucopyranoside 3-phosphate in the mycothiol biosynthesis pathway.</text>
</comment>
<feature type="binding site" evidence="7">
    <location>
        <position position="145"/>
    </location>
    <ligand>
        <name>1D-myo-inositol 3-phosphate</name>
        <dbReference type="ChEBI" id="CHEBI:58401"/>
    </ligand>
</feature>
<feature type="binding site" evidence="7">
    <location>
        <position position="315"/>
    </location>
    <ligand>
        <name>Mg(2+)</name>
        <dbReference type="ChEBI" id="CHEBI:18420"/>
    </ligand>
</feature>
<feature type="binding site" evidence="7">
    <location>
        <position position="239"/>
    </location>
    <ligand>
        <name>UDP-N-acetyl-alpha-D-glucosamine</name>
        <dbReference type="ChEBI" id="CHEBI:57705"/>
    </ligand>
</feature>
<dbReference type="InterPro" id="IPR028098">
    <property type="entry name" value="Glyco_trans_4-like_N"/>
</dbReference>
<evidence type="ECO:0000256" key="1">
    <source>
        <dbReference type="ARBA" id="ARBA00008449"/>
    </source>
</evidence>
<dbReference type="GO" id="GO:0102710">
    <property type="term" value="F:D-inositol-3-phosphate glycosyltransferase activity"/>
    <property type="evidence" value="ECO:0007669"/>
    <property type="project" value="UniProtKB-EC"/>
</dbReference>
<reference evidence="10 11" key="1">
    <citation type="submission" date="2018-08" db="EMBL/GenBank/DDBJ databases">
        <title>Sequencing the genomes of 1000 actinobacteria strains.</title>
        <authorList>
            <person name="Klenk H.-P."/>
        </authorList>
    </citation>
    <scope>NUCLEOTIDE SEQUENCE [LARGE SCALE GENOMIC DNA]</scope>
    <source>
        <strain evidence="10 11">DSM 22891</strain>
    </source>
</reference>
<dbReference type="EC" id="2.4.1.250" evidence="7"/>
<evidence type="ECO:0000259" key="9">
    <source>
        <dbReference type="Pfam" id="PF13579"/>
    </source>
</evidence>
<comment type="similarity">
    <text evidence="1 7">Belongs to the glycosyltransferase group 1 family. MshA subfamily.</text>
</comment>
<feature type="domain" description="Glycosyl transferase family 1" evidence="8">
    <location>
        <begin position="218"/>
        <end position="391"/>
    </location>
</feature>
<dbReference type="NCBIfam" id="TIGR03449">
    <property type="entry name" value="mycothiol_MshA"/>
    <property type="match status" value="1"/>
</dbReference>
<dbReference type="InterPro" id="IPR001296">
    <property type="entry name" value="Glyco_trans_1"/>
</dbReference>
<organism evidence="10 11">
    <name type="scientific">Thermasporomyces composti</name>
    <dbReference type="NCBI Taxonomy" id="696763"/>
    <lineage>
        <taxon>Bacteria</taxon>
        <taxon>Bacillati</taxon>
        <taxon>Actinomycetota</taxon>
        <taxon>Actinomycetes</taxon>
        <taxon>Propionibacteriales</taxon>
        <taxon>Nocardioidaceae</taxon>
        <taxon>Thermasporomyces</taxon>
    </lineage>
</organism>
<evidence type="ECO:0000256" key="5">
    <source>
        <dbReference type="ARBA" id="ARBA00022842"/>
    </source>
</evidence>
<feature type="domain" description="Glycosyltransferase subfamily 4-like N-terminal" evidence="9">
    <location>
        <begin position="32"/>
        <end position="207"/>
    </location>
</feature>
<dbReference type="AlphaFoldDB" id="A0A3D9VD10"/>
<feature type="binding site" evidence="7">
    <location>
        <position position="317"/>
    </location>
    <ligand>
        <name>Mg(2+)</name>
        <dbReference type="ChEBI" id="CHEBI:18420"/>
    </ligand>
</feature>